<dbReference type="NCBIfam" id="TIGR02281">
    <property type="entry name" value="clan_AA_DTGA"/>
    <property type="match status" value="1"/>
</dbReference>
<reference evidence="2 3" key="1">
    <citation type="submission" date="2015-04" db="EMBL/GenBank/DDBJ databases">
        <title>Whole genome shotgun sequence of Sphingomonas changbaiensis NBRC 104936.</title>
        <authorList>
            <person name="Katano-Makiyama Y."/>
            <person name="Hosoyama A."/>
            <person name="Hashimoto M."/>
            <person name="Noguchi M."/>
            <person name="Tsuchikane K."/>
            <person name="Ohji S."/>
            <person name="Yamazoe A."/>
            <person name="Ichikawa N."/>
            <person name="Kimura A."/>
            <person name="Fujita N."/>
        </authorList>
    </citation>
    <scope>NUCLEOTIDE SEQUENCE [LARGE SCALE GENOMIC DNA]</scope>
    <source>
        <strain evidence="2 3">NBRC 104936</strain>
    </source>
</reference>
<evidence type="ECO:0000256" key="1">
    <source>
        <dbReference type="SAM" id="Phobius"/>
    </source>
</evidence>
<dbReference type="SUPFAM" id="SSF50630">
    <property type="entry name" value="Acid proteases"/>
    <property type="match status" value="1"/>
</dbReference>
<dbReference type="Gene3D" id="2.40.70.10">
    <property type="entry name" value="Acid Proteases"/>
    <property type="match status" value="1"/>
</dbReference>
<dbReference type="AlphaFoldDB" id="A0A0E9MLZ6"/>
<dbReference type="RefSeq" id="WP_052733752.1">
    <property type="nucleotide sequence ID" value="NZ_BBWU01000016.1"/>
</dbReference>
<accession>A0A0E9MLZ6</accession>
<protein>
    <recommendedName>
        <fullName evidence="4">Peptidase A2 domain-containing protein</fullName>
    </recommendedName>
</protein>
<gene>
    <name evidence="2" type="ORF">SCH01S_16_00400</name>
</gene>
<keyword evidence="1" id="KW-1133">Transmembrane helix</keyword>
<name>A0A0E9MLZ6_9SPHN</name>
<evidence type="ECO:0000313" key="3">
    <source>
        <dbReference type="Proteomes" id="UP000033202"/>
    </source>
</evidence>
<comment type="caution">
    <text evidence="2">The sequence shown here is derived from an EMBL/GenBank/DDBJ whole genome shotgun (WGS) entry which is preliminary data.</text>
</comment>
<keyword evidence="1" id="KW-0472">Membrane</keyword>
<dbReference type="CDD" id="cd05483">
    <property type="entry name" value="retropepsin_like_bacteria"/>
    <property type="match status" value="1"/>
</dbReference>
<keyword evidence="3" id="KW-1185">Reference proteome</keyword>
<evidence type="ECO:0008006" key="4">
    <source>
        <dbReference type="Google" id="ProtNLM"/>
    </source>
</evidence>
<dbReference type="InterPro" id="IPR034122">
    <property type="entry name" value="Retropepsin-like_bacterial"/>
</dbReference>
<dbReference type="STRING" id="1219043.SCH01S_16_00400"/>
<evidence type="ECO:0000313" key="2">
    <source>
        <dbReference type="EMBL" id="GAO38523.1"/>
    </source>
</evidence>
<keyword evidence="1" id="KW-0812">Transmembrane</keyword>
<sequence length="209" mass="22286">MTGDQTVQVLGAVMMLTLVGSSLLSRRLAIGEAARMVAGWLLIFAAVLVGYSYRFELHAVIQRVAGDLLGERGQTVGDTLRIPMASDGHFWVRARVNGHEQRFLIDSGATTTALSADAADAAGLTVERGGFPVIINTANGSVEAQSTRIHRLKMGPIVAEDMAAVVSPAFGDMNVLGMNFLSSLESWRVEGRTLILEPHKLGEKPRGSG</sequence>
<feature type="transmembrane region" description="Helical" evidence="1">
    <location>
        <begin position="36"/>
        <end position="53"/>
    </location>
</feature>
<proteinExistence type="predicted"/>
<feature type="transmembrane region" description="Helical" evidence="1">
    <location>
        <begin position="6"/>
        <end position="24"/>
    </location>
</feature>
<dbReference type="Pfam" id="PF13975">
    <property type="entry name" value="gag-asp_proteas"/>
    <property type="match status" value="1"/>
</dbReference>
<dbReference type="InterPro" id="IPR011969">
    <property type="entry name" value="Clan_AA_Asp_peptidase_C"/>
</dbReference>
<dbReference type="InterPro" id="IPR021109">
    <property type="entry name" value="Peptidase_aspartic_dom_sf"/>
</dbReference>
<dbReference type="EMBL" id="BBWU01000016">
    <property type="protein sequence ID" value="GAO38523.1"/>
    <property type="molecule type" value="Genomic_DNA"/>
</dbReference>
<organism evidence="2 3">
    <name type="scientific">Sphingomonas changbaiensis NBRC 104936</name>
    <dbReference type="NCBI Taxonomy" id="1219043"/>
    <lineage>
        <taxon>Bacteria</taxon>
        <taxon>Pseudomonadati</taxon>
        <taxon>Pseudomonadota</taxon>
        <taxon>Alphaproteobacteria</taxon>
        <taxon>Sphingomonadales</taxon>
        <taxon>Sphingomonadaceae</taxon>
        <taxon>Sphingomonas</taxon>
    </lineage>
</organism>
<dbReference type="Proteomes" id="UP000033202">
    <property type="component" value="Unassembled WGS sequence"/>
</dbReference>